<feature type="region of interest" description="Disordered" evidence="1">
    <location>
        <begin position="1"/>
        <end position="30"/>
    </location>
</feature>
<evidence type="ECO:0000313" key="3">
    <source>
        <dbReference type="EMBL" id="VVD89983.1"/>
    </source>
</evidence>
<feature type="compositionally biased region" description="Low complexity" evidence="1">
    <location>
        <begin position="7"/>
        <end position="16"/>
    </location>
</feature>
<reference evidence="2" key="2">
    <citation type="submission" date="2022-08" db="EMBL/GenBank/DDBJ databases">
        <title>Multi-unit outbreak of Pandoraea commovens among non-cystic fibrosis intensive care patients from 2019 to 2021 in Berlin, Germany.</title>
        <authorList>
            <person name="Menzel P."/>
        </authorList>
    </citation>
    <scope>NUCLEOTIDE SEQUENCE</scope>
    <source>
        <strain evidence="2">LB-19-202-79</strain>
    </source>
</reference>
<dbReference type="RefSeq" id="WP_150663758.1">
    <property type="nucleotide sequence ID" value="NZ_CABPSA010000002.1"/>
</dbReference>
<reference evidence="3 4" key="1">
    <citation type="submission" date="2019-08" db="EMBL/GenBank/DDBJ databases">
        <authorList>
            <person name="Peeters C."/>
        </authorList>
    </citation>
    <scope>NUCLEOTIDE SEQUENCE [LARGE SCALE GENOMIC DNA]</scope>
    <source>
        <strain evidence="3 4">LMG 31010</strain>
    </source>
</reference>
<feature type="compositionally biased region" description="Basic and acidic residues" evidence="1">
    <location>
        <begin position="89"/>
        <end position="105"/>
    </location>
</feature>
<dbReference type="EMBL" id="CABPSA010000002">
    <property type="protein sequence ID" value="VVD89983.1"/>
    <property type="molecule type" value="Genomic_DNA"/>
</dbReference>
<dbReference type="OrthoDB" id="8942947at2"/>
<proteinExistence type="predicted"/>
<dbReference type="Proteomes" id="UP001058980">
    <property type="component" value="Chromosome"/>
</dbReference>
<evidence type="ECO:0000313" key="4">
    <source>
        <dbReference type="Proteomes" id="UP000343335"/>
    </source>
</evidence>
<accession>A0A5E4TS34</accession>
<dbReference type="EMBL" id="CP102780">
    <property type="protein sequence ID" value="UVA79582.1"/>
    <property type="molecule type" value="Genomic_DNA"/>
</dbReference>
<evidence type="ECO:0000313" key="2">
    <source>
        <dbReference type="EMBL" id="UVA79582.1"/>
    </source>
</evidence>
<name>A0A5E4TS34_9BURK</name>
<protein>
    <submittedName>
        <fullName evidence="3">Uncharacterized protein</fullName>
    </submittedName>
</protein>
<evidence type="ECO:0000313" key="5">
    <source>
        <dbReference type="Proteomes" id="UP001058980"/>
    </source>
</evidence>
<feature type="region of interest" description="Disordered" evidence="1">
    <location>
        <begin position="78"/>
        <end position="105"/>
    </location>
</feature>
<evidence type="ECO:0000256" key="1">
    <source>
        <dbReference type="SAM" id="MobiDB-lite"/>
    </source>
</evidence>
<dbReference type="Proteomes" id="UP000343335">
    <property type="component" value="Unassembled WGS sequence"/>
</dbReference>
<organism evidence="3 4">
    <name type="scientific">Pandoraea commovens</name>
    <dbReference type="NCBI Taxonomy" id="2508289"/>
    <lineage>
        <taxon>Bacteria</taxon>
        <taxon>Pseudomonadati</taxon>
        <taxon>Pseudomonadota</taxon>
        <taxon>Betaproteobacteria</taxon>
        <taxon>Burkholderiales</taxon>
        <taxon>Burkholderiaceae</taxon>
        <taxon>Pandoraea</taxon>
    </lineage>
</organism>
<gene>
    <name evidence="2" type="ORF">NTU39_00615</name>
    <name evidence="3" type="ORF">PCO31010_01592</name>
</gene>
<keyword evidence="5" id="KW-1185">Reference proteome</keyword>
<dbReference type="AlphaFoldDB" id="A0A5E4TS34"/>
<sequence>MPMVESANANTAAYAAQVSSQPVKSEASPQEHPTMARDLCFVCHGQCHSILCPPCGTGDIQLLVTTHSVGIRHLAVSMKMDPNPTGTDESGKAIDETKEGQDSGHIEDSYVDIETAKTEMQKVIHRRYGHIDSESAETTEVPESFITLTENGKRAVFASTVDWVLSNSSELTPKWFAVILDLAAEEGLVGHFANTVSQHTYDKLDELAENQLVKSVINTFGMRIK</sequence>